<dbReference type="Pfam" id="PF13715">
    <property type="entry name" value="CarbopepD_reg_2"/>
    <property type="match status" value="1"/>
</dbReference>
<feature type="domain" description="TonB-dependent receptor plug" evidence="14">
    <location>
        <begin position="135"/>
        <end position="246"/>
    </location>
</feature>
<keyword evidence="9 10" id="KW-0998">Cell outer membrane</keyword>
<dbReference type="Pfam" id="PF07715">
    <property type="entry name" value="Plug"/>
    <property type="match status" value="1"/>
</dbReference>
<dbReference type="EMBL" id="LVWG01000036">
    <property type="protein sequence ID" value="KZK73430.1"/>
    <property type="molecule type" value="Genomic_DNA"/>
</dbReference>
<keyword evidence="2 10" id="KW-0813">Transport</keyword>
<dbReference type="InterPro" id="IPR037066">
    <property type="entry name" value="Plug_dom_sf"/>
</dbReference>
<accession>A0A165L0T5</accession>
<feature type="signal peptide" evidence="12">
    <location>
        <begin position="1"/>
        <end position="32"/>
    </location>
</feature>
<evidence type="ECO:0000256" key="7">
    <source>
        <dbReference type="ARBA" id="ARBA00023136"/>
    </source>
</evidence>
<dbReference type="InterPro" id="IPR000531">
    <property type="entry name" value="Beta-barrel_TonB"/>
</dbReference>
<dbReference type="Gene3D" id="2.60.40.1120">
    <property type="entry name" value="Carboxypeptidase-like, regulatory domain"/>
    <property type="match status" value="1"/>
</dbReference>
<feature type="domain" description="TonB-dependent receptor-like beta-barrel" evidence="13">
    <location>
        <begin position="310"/>
        <end position="773"/>
    </location>
</feature>
<dbReference type="Proteomes" id="UP000076481">
    <property type="component" value="Unassembled WGS sequence"/>
</dbReference>
<evidence type="ECO:0000256" key="5">
    <source>
        <dbReference type="ARBA" id="ARBA00022729"/>
    </source>
</evidence>
<dbReference type="Gene3D" id="2.170.130.10">
    <property type="entry name" value="TonB-dependent receptor, plug domain"/>
    <property type="match status" value="1"/>
</dbReference>
<evidence type="ECO:0000256" key="9">
    <source>
        <dbReference type="ARBA" id="ARBA00023237"/>
    </source>
</evidence>
<protein>
    <submittedName>
        <fullName evidence="15">TonB-dependent receptor</fullName>
    </submittedName>
</protein>
<keyword evidence="5 12" id="KW-0732">Signal</keyword>
<evidence type="ECO:0000259" key="13">
    <source>
        <dbReference type="Pfam" id="PF00593"/>
    </source>
</evidence>
<keyword evidence="4 10" id="KW-0812">Transmembrane</keyword>
<dbReference type="PANTHER" id="PTHR30069">
    <property type="entry name" value="TONB-DEPENDENT OUTER MEMBRANE RECEPTOR"/>
    <property type="match status" value="1"/>
</dbReference>
<dbReference type="InterPro" id="IPR008969">
    <property type="entry name" value="CarboxyPept-like_regulatory"/>
</dbReference>
<sequence length="799" mass="88025">MKSTKTRVRSFTRIVATAWCMLAFLVPLTSYGADTGTVKGQVTDRADGEGVYGATVTIGGTTISTATDMDGNFTLRNVPAATQKLSVSIVGYAPASQVVTVGADATATANISLGQTTIMASEVVVGAAMYSQDRLDVPVTVNVINKETIKEEPNPTLDGLIESVPGVVVSRAGGQTASQVQIRGSNTYQGGGIATRVNAFYDGFPINAPQSNEIVWQTASMNSVDNIEVLKGSAATLYGSAAMGGVVSVTGHLADKEEILAGSSMGFYDAPPSGDQSTYRESYTPIFWSSYFGYGNKQGKWRYSLMYTHSDDNGYRENNGYYLNDFKLKARYDIDATQYLQISSIYNDTEGGYQYQWPDAAHAYDTYSAKYAVARTYRTNALAGLNYVKLFDDNISLDTRTYYTFNSTRNEYPTTSTFNRTYADRGGIGTKLDWRLNDDHRLLVGVDANLVKVTSSLLFTTNSSYDDEQEQNFASFIQDEWKITNKLTALGSVRYDWSGINADAVSYNAITSVFTPTTPTTSQIKNKSVDAISPRVALNYKATEKMSLRGSWGQSFRAPSIYERFVTDAGGYGAVYPNGDLNKETMTAYELGVFNQISDNISVDVVGFINDYKDMIESVQIGTYTYYGGTTSPIYQYKNIPKARIWGIETNLNVRPVDEVNVNLAYTYMNAKHQSLGSMYTPGSLMYNINYANPDPEWLPYRPEHMASASVNWKATKDLALNVNGRYLSKYKNISSETNVAGINYPGNYVVFNLGTKYQFTQSVSGTLACNNLFNEQYEEIVNFRAPGRSYVLGVDFSY</sequence>
<name>A0A165L0T5_PELLU</name>
<comment type="similarity">
    <text evidence="10 11">Belongs to the TonB-dependent receptor family.</text>
</comment>
<dbReference type="PROSITE" id="PS52016">
    <property type="entry name" value="TONB_DEPENDENT_REC_3"/>
    <property type="match status" value="1"/>
</dbReference>
<reference evidence="15 16" key="1">
    <citation type="submission" date="2016-03" db="EMBL/GenBank/DDBJ databases">
        <title>Speciation and ecological success in dimly lit waters: horizontal gene transfer in a green sulfur bacteria bloom unveiled by metagenomic assembly.</title>
        <authorList>
            <person name="Llorens-Mares T."/>
            <person name="Liu Z."/>
            <person name="Allen L.Z."/>
            <person name="Rusch D.B."/>
            <person name="Craig M.T."/>
            <person name="Dupont C.L."/>
            <person name="Bryant D.A."/>
            <person name="Casamayor E.O."/>
        </authorList>
    </citation>
    <scope>NUCLEOTIDE SEQUENCE [LARGE SCALE GENOMIC DNA]</scope>
    <source>
        <strain evidence="15">CIII</strain>
    </source>
</reference>
<dbReference type="SUPFAM" id="SSF56935">
    <property type="entry name" value="Porins"/>
    <property type="match status" value="1"/>
</dbReference>
<dbReference type="GO" id="GO:0015344">
    <property type="term" value="F:siderophore uptake transmembrane transporter activity"/>
    <property type="evidence" value="ECO:0007669"/>
    <property type="project" value="TreeGrafter"/>
</dbReference>
<evidence type="ECO:0000313" key="16">
    <source>
        <dbReference type="Proteomes" id="UP000076481"/>
    </source>
</evidence>
<dbReference type="GO" id="GO:0044718">
    <property type="term" value="P:siderophore transmembrane transport"/>
    <property type="evidence" value="ECO:0007669"/>
    <property type="project" value="TreeGrafter"/>
</dbReference>
<dbReference type="InterPro" id="IPR036942">
    <property type="entry name" value="Beta-barrel_TonB_sf"/>
</dbReference>
<dbReference type="GO" id="GO:0009279">
    <property type="term" value="C:cell outer membrane"/>
    <property type="evidence" value="ECO:0007669"/>
    <property type="project" value="UniProtKB-SubCell"/>
</dbReference>
<dbReference type="CDD" id="cd01347">
    <property type="entry name" value="ligand_gated_channel"/>
    <property type="match status" value="1"/>
</dbReference>
<evidence type="ECO:0000256" key="3">
    <source>
        <dbReference type="ARBA" id="ARBA00022452"/>
    </source>
</evidence>
<evidence type="ECO:0000259" key="14">
    <source>
        <dbReference type="Pfam" id="PF07715"/>
    </source>
</evidence>
<evidence type="ECO:0000313" key="15">
    <source>
        <dbReference type="EMBL" id="KZK73430.1"/>
    </source>
</evidence>
<organism evidence="15 16">
    <name type="scientific">Pelodictyon luteolum</name>
    <dbReference type="NCBI Taxonomy" id="1100"/>
    <lineage>
        <taxon>Bacteria</taxon>
        <taxon>Pseudomonadati</taxon>
        <taxon>Chlorobiota</taxon>
        <taxon>Chlorobiia</taxon>
        <taxon>Chlorobiales</taxon>
        <taxon>Chlorobiaceae</taxon>
        <taxon>Chlorobium/Pelodictyon group</taxon>
        <taxon>Pelodictyon</taxon>
    </lineage>
</organism>
<evidence type="ECO:0000256" key="6">
    <source>
        <dbReference type="ARBA" id="ARBA00023077"/>
    </source>
</evidence>
<comment type="subcellular location">
    <subcellularLocation>
        <location evidence="1 10">Cell outer membrane</location>
        <topology evidence="1 10">Multi-pass membrane protein</topology>
    </subcellularLocation>
</comment>
<evidence type="ECO:0000256" key="10">
    <source>
        <dbReference type="PROSITE-ProRule" id="PRU01360"/>
    </source>
</evidence>
<comment type="caution">
    <text evidence="15">The sequence shown here is derived from an EMBL/GenBank/DDBJ whole genome shotgun (WGS) entry which is preliminary data.</text>
</comment>
<keyword evidence="6 11" id="KW-0798">TonB box</keyword>
<dbReference type="PANTHER" id="PTHR30069:SF29">
    <property type="entry name" value="HEMOGLOBIN AND HEMOGLOBIN-HAPTOGLOBIN-BINDING PROTEIN 1-RELATED"/>
    <property type="match status" value="1"/>
</dbReference>
<evidence type="ECO:0000256" key="1">
    <source>
        <dbReference type="ARBA" id="ARBA00004571"/>
    </source>
</evidence>
<evidence type="ECO:0000256" key="8">
    <source>
        <dbReference type="ARBA" id="ARBA00023170"/>
    </source>
</evidence>
<keyword evidence="8 15" id="KW-0675">Receptor</keyword>
<evidence type="ECO:0000256" key="12">
    <source>
        <dbReference type="SAM" id="SignalP"/>
    </source>
</evidence>
<dbReference type="RefSeq" id="WP_303682394.1">
    <property type="nucleotide sequence ID" value="NZ_LVWG01000036.1"/>
</dbReference>
<dbReference type="Pfam" id="PF00593">
    <property type="entry name" value="TonB_dep_Rec_b-barrel"/>
    <property type="match status" value="1"/>
</dbReference>
<evidence type="ECO:0000256" key="2">
    <source>
        <dbReference type="ARBA" id="ARBA00022448"/>
    </source>
</evidence>
<keyword evidence="3 10" id="KW-1134">Transmembrane beta strand</keyword>
<feature type="chain" id="PRO_5007861412" evidence="12">
    <location>
        <begin position="33"/>
        <end position="799"/>
    </location>
</feature>
<evidence type="ECO:0000256" key="11">
    <source>
        <dbReference type="RuleBase" id="RU003357"/>
    </source>
</evidence>
<dbReference type="AlphaFoldDB" id="A0A165L0T5"/>
<gene>
    <name evidence="15" type="ORF">A3K90_01480</name>
</gene>
<keyword evidence="7 10" id="KW-0472">Membrane</keyword>
<dbReference type="InterPro" id="IPR012910">
    <property type="entry name" value="Plug_dom"/>
</dbReference>
<proteinExistence type="inferred from homology"/>
<dbReference type="SUPFAM" id="SSF49464">
    <property type="entry name" value="Carboxypeptidase regulatory domain-like"/>
    <property type="match status" value="1"/>
</dbReference>
<evidence type="ECO:0000256" key="4">
    <source>
        <dbReference type="ARBA" id="ARBA00022692"/>
    </source>
</evidence>
<dbReference type="Gene3D" id="2.40.170.20">
    <property type="entry name" value="TonB-dependent receptor, beta-barrel domain"/>
    <property type="match status" value="1"/>
</dbReference>
<dbReference type="InterPro" id="IPR039426">
    <property type="entry name" value="TonB-dep_rcpt-like"/>
</dbReference>